<proteinExistence type="predicted"/>
<dbReference type="SUPFAM" id="SSF46785">
    <property type="entry name" value="Winged helix' DNA-binding domain"/>
    <property type="match status" value="1"/>
</dbReference>
<dbReference type="AlphaFoldDB" id="A0A5N0THY8"/>
<reference evidence="1 2" key="1">
    <citation type="submission" date="2019-09" db="EMBL/GenBank/DDBJ databases">
        <title>Wenzhouxiangella sp. Genome sequencing and assembly.</title>
        <authorList>
            <person name="Zhang R."/>
        </authorList>
    </citation>
    <scope>NUCLEOTIDE SEQUENCE [LARGE SCALE GENOMIC DNA]</scope>
    <source>
        <strain evidence="1 2">W260</strain>
    </source>
</reference>
<accession>A0A5N0THY8</accession>
<evidence type="ECO:0000313" key="1">
    <source>
        <dbReference type="EMBL" id="KAA9133476.1"/>
    </source>
</evidence>
<dbReference type="InterPro" id="IPR036390">
    <property type="entry name" value="WH_DNA-bd_sf"/>
</dbReference>
<sequence length="79" mass="8656">MTWGAAEAAVPLEPWETVNSMWAAHVEVEVMATLGDEPITTSEIKARTGFPRGSIESALKRCRSADLVKYRAHTGWVLA</sequence>
<comment type="caution">
    <text evidence="1">The sequence shown here is derived from an EMBL/GenBank/DDBJ whole genome shotgun (WGS) entry which is preliminary data.</text>
</comment>
<protein>
    <recommendedName>
        <fullName evidence="3">MarR family transcriptional regulator</fullName>
    </recommendedName>
</protein>
<evidence type="ECO:0008006" key="3">
    <source>
        <dbReference type="Google" id="ProtNLM"/>
    </source>
</evidence>
<dbReference type="RefSeq" id="WP_150863038.1">
    <property type="nucleotide sequence ID" value="NZ_VYXP01000002.1"/>
</dbReference>
<dbReference type="Proteomes" id="UP000325372">
    <property type="component" value="Unassembled WGS sequence"/>
</dbReference>
<evidence type="ECO:0000313" key="2">
    <source>
        <dbReference type="Proteomes" id="UP000325372"/>
    </source>
</evidence>
<organism evidence="1 2">
    <name type="scientific">Marinihelvus fidelis</name>
    <dbReference type="NCBI Taxonomy" id="2613842"/>
    <lineage>
        <taxon>Bacteria</taxon>
        <taxon>Pseudomonadati</taxon>
        <taxon>Pseudomonadota</taxon>
        <taxon>Gammaproteobacteria</taxon>
        <taxon>Chromatiales</taxon>
        <taxon>Wenzhouxiangellaceae</taxon>
        <taxon>Marinihelvus</taxon>
    </lineage>
</organism>
<gene>
    <name evidence="1" type="ORF">F3N42_03750</name>
</gene>
<dbReference type="EMBL" id="VYXP01000002">
    <property type="protein sequence ID" value="KAA9133476.1"/>
    <property type="molecule type" value="Genomic_DNA"/>
</dbReference>
<keyword evidence="2" id="KW-1185">Reference proteome</keyword>
<name>A0A5N0THY8_9GAMM</name>